<dbReference type="GO" id="GO:0003747">
    <property type="term" value="F:translation release factor activity"/>
    <property type="evidence" value="ECO:0007669"/>
    <property type="project" value="InterPro"/>
</dbReference>
<dbReference type="Pfam" id="PF00472">
    <property type="entry name" value="RF-1"/>
    <property type="match status" value="1"/>
</dbReference>
<evidence type="ECO:0000313" key="4">
    <source>
        <dbReference type="Proteomes" id="UP000676194"/>
    </source>
</evidence>
<evidence type="ECO:0000259" key="2">
    <source>
        <dbReference type="PROSITE" id="PS00745"/>
    </source>
</evidence>
<dbReference type="NCBIfam" id="TIGR03072">
    <property type="entry name" value="release_prfH"/>
    <property type="match status" value="1"/>
</dbReference>
<dbReference type="KEGG" id="tsph:KIH39_02370"/>
<dbReference type="PANTHER" id="PTHR43804:SF9">
    <property type="entry name" value="PEPTIDE CHAIN RELEASE FACTOR HOMOLOG-RELATED"/>
    <property type="match status" value="1"/>
</dbReference>
<dbReference type="Gene3D" id="3.30.160.20">
    <property type="match status" value="1"/>
</dbReference>
<dbReference type="AlphaFoldDB" id="A0A8E6EYW6"/>
<gene>
    <name evidence="3" type="ORF">KIH39_02370</name>
</gene>
<dbReference type="SUPFAM" id="SSF75620">
    <property type="entry name" value="Release factor"/>
    <property type="match status" value="1"/>
</dbReference>
<keyword evidence="4" id="KW-1185">Reference proteome</keyword>
<dbReference type="InterPro" id="IPR017509">
    <property type="entry name" value="PrfH"/>
</dbReference>
<name>A0A8E6EYW6_9BACT</name>
<protein>
    <submittedName>
        <fullName evidence="3">Peptide chain release factor H</fullName>
    </submittedName>
</protein>
<sequence>MSTWVQVTSGQGPSECEWVATRVVEVLIAEAGNAGLKAVELDLVPGTYAGLIQSALLVLEGDGLEAFLSKWIGTVQWIGQSPFRPAHKRKNWFVGVERLDPPAERNWSSNEIRVEVMRSSGPGGQHVNKTESAVRVTHLPTGLTAVAREERSQHRNRALAQARLAQLLETCNQEVLAGATRARWHIHQGVIRGNPVRVYQGPDFRRR</sequence>
<dbReference type="PROSITE" id="PS00745">
    <property type="entry name" value="RF_PROK_I"/>
    <property type="match status" value="1"/>
</dbReference>
<proteinExistence type="inferred from homology"/>
<reference evidence="3" key="1">
    <citation type="submission" date="2021-05" db="EMBL/GenBank/DDBJ databases">
        <title>Complete genome sequence of the cellulolytic planctomycete Telmatocola sphagniphila SP2T and characterization of the first cellulase from planctomycetes.</title>
        <authorList>
            <person name="Rakitin A.L."/>
            <person name="Beletsky A.V."/>
            <person name="Naumoff D.G."/>
            <person name="Kulichevskaya I.S."/>
            <person name="Mardanov A.V."/>
            <person name="Ravin N.V."/>
            <person name="Dedysh S.N."/>
        </authorList>
    </citation>
    <scope>NUCLEOTIDE SEQUENCE</scope>
    <source>
        <strain evidence="3">SP2T</strain>
    </source>
</reference>
<evidence type="ECO:0000313" key="3">
    <source>
        <dbReference type="EMBL" id="QVL32786.1"/>
    </source>
</evidence>
<dbReference type="Proteomes" id="UP000676194">
    <property type="component" value="Chromosome"/>
</dbReference>
<comment type="similarity">
    <text evidence="1">Belongs to the prokaryotic/mitochondrial release factor family.</text>
</comment>
<dbReference type="RefSeq" id="WP_213497676.1">
    <property type="nucleotide sequence ID" value="NZ_CP074694.1"/>
</dbReference>
<dbReference type="InterPro" id="IPR000352">
    <property type="entry name" value="Pep_chain_release_fac_I"/>
</dbReference>
<accession>A0A8E6EYW6</accession>
<feature type="domain" description="Prokaryotic-type class I peptide chain release factors" evidence="2">
    <location>
        <begin position="118"/>
        <end position="134"/>
    </location>
</feature>
<dbReference type="InterPro" id="IPR045853">
    <property type="entry name" value="Pep_chain_release_fac_I_sf"/>
</dbReference>
<evidence type="ECO:0000256" key="1">
    <source>
        <dbReference type="ARBA" id="ARBA00010835"/>
    </source>
</evidence>
<dbReference type="PANTHER" id="PTHR43804">
    <property type="entry name" value="LD18447P"/>
    <property type="match status" value="1"/>
</dbReference>
<dbReference type="EMBL" id="CP074694">
    <property type="protein sequence ID" value="QVL32786.1"/>
    <property type="molecule type" value="Genomic_DNA"/>
</dbReference>
<organism evidence="3 4">
    <name type="scientific">Telmatocola sphagniphila</name>
    <dbReference type="NCBI Taxonomy" id="1123043"/>
    <lineage>
        <taxon>Bacteria</taxon>
        <taxon>Pseudomonadati</taxon>
        <taxon>Planctomycetota</taxon>
        <taxon>Planctomycetia</taxon>
        <taxon>Gemmatales</taxon>
        <taxon>Gemmataceae</taxon>
    </lineage>
</organism>
<dbReference type="InterPro" id="IPR050057">
    <property type="entry name" value="Prokaryotic/Mito_RF"/>
</dbReference>